<dbReference type="AlphaFoldDB" id="A0A101CHQ8"/>
<evidence type="ECO:0000259" key="1">
    <source>
        <dbReference type="Pfam" id="PF08401"/>
    </source>
</evidence>
<comment type="caution">
    <text evidence="3">The sequence shown here is derived from an EMBL/GenBank/DDBJ whole genome shotgun (WGS) entry which is preliminary data.</text>
</comment>
<dbReference type="InterPro" id="IPR013610">
    <property type="entry name" value="ArdC_N"/>
</dbReference>
<evidence type="ECO:0008006" key="5">
    <source>
        <dbReference type="Google" id="ProtNLM"/>
    </source>
</evidence>
<proteinExistence type="predicted"/>
<feature type="domain" description="Polyvalent protein metallopeptidase" evidence="2">
    <location>
        <begin position="184"/>
        <end position="289"/>
    </location>
</feature>
<dbReference type="Proteomes" id="UP000054388">
    <property type="component" value="Unassembled WGS sequence"/>
</dbReference>
<evidence type="ECO:0000313" key="3">
    <source>
        <dbReference type="EMBL" id="KUJ56420.1"/>
    </source>
</evidence>
<feature type="domain" description="N-terminal" evidence="1">
    <location>
        <begin position="20"/>
        <end position="146"/>
    </location>
</feature>
<evidence type="ECO:0000313" key="4">
    <source>
        <dbReference type="Proteomes" id="UP000054388"/>
    </source>
</evidence>
<dbReference type="EMBL" id="LMAI01000004">
    <property type="protein sequence ID" value="KUJ56420.1"/>
    <property type="molecule type" value="Genomic_DNA"/>
</dbReference>
<dbReference type="PIRSF" id="PIRSF037112">
    <property type="entry name" value="Antirestriction_ArdC"/>
    <property type="match status" value="1"/>
</dbReference>
<name>A0A101CHQ8_9FLAO</name>
<reference evidence="3 4" key="1">
    <citation type="submission" date="2015-10" db="EMBL/GenBank/DDBJ databases">
        <title>Genome sequence of Chryseobacterium greenlandense.</title>
        <authorList>
            <person name="Newman J."/>
            <person name="Fischer K."/>
            <person name="Miller J."/>
        </authorList>
    </citation>
    <scope>NUCLEOTIDE SEQUENCE [LARGE SCALE GENOMIC DNA]</scope>
    <source>
        <strain evidence="3 4">UMB34</strain>
    </source>
</reference>
<protein>
    <recommendedName>
        <fullName evidence="5">DNA primase</fullName>
    </recommendedName>
</protein>
<accession>A0A101CHQ8</accession>
<dbReference type="Pfam" id="PF18818">
    <property type="entry name" value="MPTase-PolyVal"/>
    <property type="match status" value="1"/>
</dbReference>
<gene>
    <name evidence="3" type="ORF">AR686_07615</name>
</gene>
<organism evidence="3 4">
    <name type="scientific">Chryseobacterium aquaticum subsp. greenlandense</name>
    <dbReference type="NCBI Taxonomy" id="345663"/>
    <lineage>
        <taxon>Bacteria</taxon>
        <taxon>Pseudomonadati</taxon>
        <taxon>Bacteroidota</taxon>
        <taxon>Flavobacteriia</taxon>
        <taxon>Flavobacteriales</taxon>
        <taxon>Weeksellaceae</taxon>
        <taxon>Chryseobacterium group</taxon>
        <taxon>Chryseobacterium</taxon>
    </lineage>
</organism>
<dbReference type="InterPro" id="IPR017113">
    <property type="entry name" value="Antirestriction_ArdC"/>
</dbReference>
<dbReference type="RefSeq" id="WP_059136384.1">
    <property type="nucleotide sequence ID" value="NZ_LMAI01000004.1"/>
</dbReference>
<dbReference type="InterPro" id="IPR041459">
    <property type="entry name" value="MPTase-PolyVal"/>
</dbReference>
<evidence type="ECO:0000259" key="2">
    <source>
        <dbReference type="Pfam" id="PF18818"/>
    </source>
</evidence>
<dbReference type="GO" id="GO:0003697">
    <property type="term" value="F:single-stranded DNA binding"/>
    <property type="evidence" value="ECO:0007669"/>
    <property type="project" value="InterPro"/>
</dbReference>
<dbReference type="Pfam" id="PF08401">
    <property type="entry name" value="ArdcN"/>
    <property type="match status" value="1"/>
</dbReference>
<sequence>MKTFSKKSNSTDSSKEKNEDKFILKILENLDKVNPQDWEHYADVQFQMPKNFFTKKQYQGFNTVALYIDALVNQFPTTDYATFKSISKAGGRLKKGAKGTIIEFFSFIYKHKETGKIYSKEQVLEMSVNERENINKISCLKNYTVFNSELIENKVDLKMDTIIEEEKQELDFRDQCNSEAFINSIITNGNLIVRHILSNTAYYKPASDIISMPEKKYFISENKYYSTLFHEIIHWTGHESRLKRDLKGHLDLKSYSFEELIAEMGSMLICLQFGITKEFINSVRYLKSWSVKNTTKREENIKKAFASSKKAKKFLEQL</sequence>